<feature type="compositionally biased region" description="Acidic residues" evidence="12">
    <location>
        <begin position="1549"/>
        <end position="1564"/>
    </location>
</feature>
<evidence type="ECO:0000256" key="4">
    <source>
        <dbReference type="ARBA" id="ARBA00022679"/>
    </source>
</evidence>
<dbReference type="Pfam" id="PF05000">
    <property type="entry name" value="RNA_pol_Rpb1_4"/>
    <property type="match status" value="1"/>
</dbReference>
<dbReference type="CDD" id="cd01435">
    <property type="entry name" value="RNAP_I_RPA1_N"/>
    <property type="match status" value="1"/>
</dbReference>
<dbReference type="OrthoDB" id="270392at2759"/>
<dbReference type="InterPro" id="IPR000722">
    <property type="entry name" value="RNA_pol_asu"/>
</dbReference>
<feature type="region of interest" description="Disordered" evidence="12">
    <location>
        <begin position="1549"/>
        <end position="1573"/>
    </location>
</feature>
<comment type="function">
    <text evidence="11">DNA-dependent RNA polymerase catalyzes the transcription of DNA into RNA using the four ribonucleoside triphosphates as substrates.</text>
</comment>
<comment type="catalytic activity">
    <reaction evidence="11">
        <text>RNA(n) + a ribonucleoside 5'-triphosphate = RNA(n+1) + diphosphate</text>
        <dbReference type="Rhea" id="RHEA:21248"/>
        <dbReference type="Rhea" id="RHEA-COMP:14527"/>
        <dbReference type="Rhea" id="RHEA-COMP:17342"/>
        <dbReference type="ChEBI" id="CHEBI:33019"/>
        <dbReference type="ChEBI" id="CHEBI:61557"/>
        <dbReference type="ChEBI" id="CHEBI:140395"/>
        <dbReference type="EC" id="2.7.7.6"/>
    </reaction>
</comment>
<dbReference type="Gene3D" id="2.40.40.20">
    <property type="match status" value="1"/>
</dbReference>
<evidence type="ECO:0000256" key="1">
    <source>
        <dbReference type="ARBA" id="ARBA00004123"/>
    </source>
</evidence>
<dbReference type="InterPro" id="IPR047107">
    <property type="entry name" value="DNA-dir_RNA_pol1_lsu_C"/>
</dbReference>
<feature type="region of interest" description="Disordered" evidence="12">
    <location>
        <begin position="1483"/>
        <end position="1504"/>
    </location>
</feature>
<dbReference type="STRING" id="6265.A0A0B2UXX9"/>
<dbReference type="FunFam" id="2.40.40.20:FF:000019">
    <property type="entry name" value="DNA-directed RNA polymerase II subunit RPB1"/>
    <property type="match status" value="1"/>
</dbReference>
<dbReference type="PANTHER" id="PTHR19376:SF11">
    <property type="entry name" value="DNA-DIRECTED RNA POLYMERASE I SUBUNIT RPA1"/>
    <property type="match status" value="1"/>
</dbReference>
<evidence type="ECO:0000256" key="2">
    <source>
        <dbReference type="ARBA" id="ARBA00006460"/>
    </source>
</evidence>
<keyword evidence="9 11" id="KW-0804">Transcription</keyword>
<dbReference type="Pfam" id="PF04998">
    <property type="entry name" value="RNA_pol_Rpb1_5"/>
    <property type="match status" value="1"/>
</dbReference>
<evidence type="ECO:0000256" key="7">
    <source>
        <dbReference type="ARBA" id="ARBA00022833"/>
    </source>
</evidence>
<dbReference type="Gene3D" id="4.10.860.120">
    <property type="entry name" value="RNA polymerase II, clamp domain"/>
    <property type="match status" value="1"/>
</dbReference>
<dbReference type="InterPro" id="IPR038120">
    <property type="entry name" value="Rpb1_funnel_sf"/>
</dbReference>
<gene>
    <name evidence="14" type="primary">POLR1A</name>
    <name evidence="14" type="ORF">Tcan_05617</name>
</gene>
<evidence type="ECO:0000313" key="14">
    <source>
        <dbReference type="EMBL" id="KHN73705.1"/>
    </source>
</evidence>
<proteinExistence type="inferred from homology"/>
<dbReference type="EC" id="2.7.7.6" evidence="11"/>
<dbReference type="InterPro" id="IPR007066">
    <property type="entry name" value="RNA_pol_Rpb1_3"/>
</dbReference>
<dbReference type="InterPro" id="IPR042102">
    <property type="entry name" value="RNA_pol_Rpb1_3_sf"/>
</dbReference>
<dbReference type="InterPro" id="IPR007083">
    <property type="entry name" value="RNA_pol_Rpb1_4"/>
</dbReference>
<keyword evidence="5 11" id="KW-0548">Nucleotidyltransferase</keyword>
<dbReference type="GO" id="GO:0046872">
    <property type="term" value="F:metal ion binding"/>
    <property type="evidence" value="ECO:0007669"/>
    <property type="project" value="UniProtKB-KW"/>
</dbReference>
<dbReference type="GO" id="GO:0005736">
    <property type="term" value="C:RNA polymerase I complex"/>
    <property type="evidence" value="ECO:0007669"/>
    <property type="project" value="TreeGrafter"/>
</dbReference>
<dbReference type="SMART" id="SM00663">
    <property type="entry name" value="RPOLA_N"/>
    <property type="match status" value="1"/>
</dbReference>
<organism evidence="14 15">
    <name type="scientific">Toxocara canis</name>
    <name type="common">Canine roundworm</name>
    <dbReference type="NCBI Taxonomy" id="6265"/>
    <lineage>
        <taxon>Eukaryota</taxon>
        <taxon>Metazoa</taxon>
        <taxon>Ecdysozoa</taxon>
        <taxon>Nematoda</taxon>
        <taxon>Chromadorea</taxon>
        <taxon>Rhabditida</taxon>
        <taxon>Spirurina</taxon>
        <taxon>Ascaridomorpha</taxon>
        <taxon>Ascaridoidea</taxon>
        <taxon>Toxocaridae</taxon>
        <taxon>Toxocara</taxon>
    </lineage>
</organism>
<dbReference type="Gene3D" id="1.10.357.120">
    <property type="match status" value="1"/>
</dbReference>
<comment type="subcellular location">
    <subcellularLocation>
        <location evidence="1">Nucleus</location>
    </subcellularLocation>
</comment>
<dbReference type="FunFam" id="4.10.860.120:FF:000017">
    <property type="entry name" value="DNA-directed RNA polymerase subunit"/>
    <property type="match status" value="1"/>
</dbReference>
<dbReference type="GO" id="GO:0003677">
    <property type="term" value="F:DNA binding"/>
    <property type="evidence" value="ECO:0007669"/>
    <property type="project" value="InterPro"/>
</dbReference>
<dbReference type="InterPro" id="IPR015699">
    <property type="entry name" value="DNA-dir_RNA_pol1_lsu_N"/>
</dbReference>
<keyword evidence="15" id="KW-1185">Reference proteome</keyword>
<feature type="compositionally biased region" description="Acidic residues" evidence="12">
    <location>
        <begin position="1520"/>
        <end position="1529"/>
    </location>
</feature>
<comment type="caution">
    <text evidence="14">The sequence shown here is derived from an EMBL/GenBank/DDBJ whole genome shotgun (WGS) entry which is preliminary data.</text>
</comment>
<keyword evidence="10" id="KW-0539">Nucleus</keyword>
<evidence type="ECO:0000256" key="12">
    <source>
        <dbReference type="SAM" id="MobiDB-lite"/>
    </source>
</evidence>
<dbReference type="PANTHER" id="PTHR19376">
    <property type="entry name" value="DNA-DIRECTED RNA POLYMERASE"/>
    <property type="match status" value="1"/>
</dbReference>
<dbReference type="Pfam" id="PF04983">
    <property type="entry name" value="RNA_pol_Rpb1_3"/>
    <property type="match status" value="1"/>
</dbReference>
<keyword evidence="3 11" id="KW-0240">DNA-directed RNA polymerase</keyword>
<dbReference type="Pfam" id="PF04997">
    <property type="entry name" value="RNA_pol_Rpb1_1"/>
    <property type="match status" value="1"/>
</dbReference>
<feature type="region of interest" description="Disordered" evidence="12">
    <location>
        <begin position="1518"/>
        <end position="1537"/>
    </location>
</feature>
<evidence type="ECO:0000313" key="15">
    <source>
        <dbReference type="Proteomes" id="UP000031036"/>
    </source>
</evidence>
<name>A0A0B2UXX9_TOXCA</name>
<reference evidence="14 15" key="1">
    <citation type="submission" date="2014-11" db="EMBL/GenBank/DDBJ databases">
        <title>Genetic blueprint of the zoonotic pathogen Toxocara canis.</title>
        <authorList>
            <person name="Zhu X.-Q."/>
            <person name="Korhonen P.K."/>
            <person name="Cai H."/>
            <person name="Young N.D."/>
            <person name="Nejsum P."/>
            <person name="von Samson-Himmelstjerna G."/>
            <person name="Boag P.R."/>
            <person name="Tan P."/>
            <person name="Li Q."/>
            <person name="Min J."/>
            <person name="Yang Y."/>
            <person name="Wang X."/>
            <person name="Fang X."/>
            <person name="Hall R.S."/>
            <person name="Hofmann A."/>
            <person name="Sternberg P.W."/>
            <person name="Jex A.R."/>
            <person name="Gasser R.B."/>
        </authorList>
    </citation>
    <scope>NUCLEOTIDE SEQUENCE [LARGE SCALE GENOMIC DNA]</scope>
    <source>
        <strain evidence="14">PN_DK_2014</strain>
    </source>
</reference>
<dbReference type="Pfam" id="PF00623">
    <property type="entry name" value="RNA_pol_Rpb1_2"/>
    <property type="match status" value="1"/>
</dbReference>
<dbReference type="OMA" id="NREDYQQ"/>
<dbReference type="InterPro" id="IPR045867">
    <property type="entry name" value="DNA-dir_RpoC_beta_prime"/>
</dbReference>
<dbReference type="CDD" id="cd02735">
    <property type="entry name" value="RNAP_I_Rpa1_C"/>
    <property type="match status" value="1"/>
</dbReference>
<accession>A0A0B2UXX9</accession>
<dbReference type="InterPro" id="IPR044893">
    <property type="entry name" value="RNA_pol_Rpb1_clamp_domain"/>
</dbReference>
<evidence type="ECO:0000256" key="11">
    <source>
        <dbReference type="RuleBase" id="RU004279"/>
    </source>
</evidence>
<keyword evidence="6" id="KW-0479">Metal-binding</keyword>
<dbReference type="EMBL" id="JPKZ01003069">
    <property type="protein sequence ID" value="KHN73705.1"/>
    <property type="molecule type" value="Genomic_DNA"/>
</dbReference>
<dbReference type="InterPro" id="IPR007080">
    <property type="entry name" value="RNA_pol_Rpb1_1"/>
</dbReference>
<dbReference type="InterPro" id="IPR006592">
    <property type="entry name" value="RNA_pol_N"/>
</dbReference>
<dbReference type="Gene3D" id="1.10.274.100">
    <property type="entry name" value="RNA polymerase Rpb1, domain 3"/>
    <property type="match status" value="1"/>
</dbReference>
<keyword evidence="8" id="KW-0460">Magnesium</keyword>
<evidence type="ECO:0000256" key="5">
    <source>
        <dbReference type="ARBA" id="ARBA00022695"/>
    </source>
</evidence>
<feature type="domain" description="RNA polymerase N-terminal" evidence="13">
    <location>
        <begin position="425"/>
        <end position="756"/>
    </location>
</feature>
<dbReference type="SUPFAM" id="SSF64484">
    <property type="entry name" value="beta and beta-prime subunits of DNA dependent RNA-polymerase"/>
    <property type="match status" value="1"/>
</dbReference>
<comment type="similarity">
    <text evidence="2 11">Belongs to the RNA polymerase beta' chain family.</text>
</comment>
<dbReference type="Gene3D" id="3.30.1490.180">
    <property type="entry name" value="RNA polymerase ii"/>
    <property type="match status" value="1"/>
</dbReference>
<evidence type="ECO:0000256" key="10">
    <source>
        <dbReference type="ARBA" id="ARBA00023242"/>
    </source>
</evidence>
<dbReference type="GO" id="GO:0003899">
    <property type="term" value="F:DNA-directed RNA polymerase activity"/>
    <property type="evidence" value="ECO:0007669"/>
    <property type="project" value="UniProtKB-EC"/>
</dbReference>
<dbReference type="Proteomes" id="UP000031036">
    <property type="component" value="Unassembled WGS sequence"/>
</dbReference>
<sequence length="1813" mass="204310">MTDSASIRIRAGQEPYMQPDRLQLRSYFPHEIDKLSAVQITQTKTFDEIGHAVRGGLYDPRLGPTEFFDKCETCHQQGTYCPGHMGYIQLEVPVFNPLLFNFTYSLMKGTCVQCHRFTCNTKGLAAKVLLVQLRALDLGMLCVAHELGSFMQEKFLDDQKSGEGGAKLSDEMAALAELDAIFTRVCGQSPSSLKGHMVRPMKNAIEFKRTLMHTFCRDHLVEGGAKLSDEMAALAELDAIFTRVCGQSPSSLKGHMVRPMKNAIEFKRTLMHTFCRDHLFKHVRRCKLCGRSNGVLRNDGGRCILIDFSGAVSVKTTRAVTKASALISNDMMMEDELEEDIKDTKETKEDTKTLNDFSMSLLSEQTERILHKQMISVENGTCDKLAWRGVEVREHFRMVWKNDSALLKKLFPMFDCDDSEHCPMDVLFCEKVLVPPTKFRPIRMFKGDKFENPQTVNLRKLLEATETMRAIRMAVCSEKNNAALMELISVRVPGKTIQEKMHNSYLVLQQRIGAIFDQDLDKTSDQRSVIPGIKQILEKKQGLFRMNMMGKRVNHACRSVITPDPYLDVDEIGIPEVFAKKLTFVEPASVINLPKLRKLVRNGPAKHPGANFIVKPGGFKQILLDEKKDERNAAAKRLQPADTARLAYPVQVLRHLDRGDLMLMNRQPSLHKPSIMGHRVRVLKGQRALRMNYAPCKAYNADFDGDEMNGHFVQNRVAQTEVAEIANVGSNFLVPKDGTPLLGLIQDHVVSGVLLTLRGRFFNKEDFMHLVLSAFAETTRRIILPSPAMLKPQILWSGKQIISAVLLNCIPRGQPLINLTSKAKTPLSCWKVGNLPAPKFEMSESEVIFRQAELLVGVLDKQHYGSTQYGLIHCCWELYGHRCATTILSCFSRLFTTHLQYHGFTLGVADILVNKKADKQRRRVIKALRKCGDNVVRECFGLDDEASQMEIRNVLAGAYCNPRGEDQSVQQLDYRMKEKLNKFSEQINRLVFACVPTGLIRSFPQNALQMMILSGSKGTMVNSMQISCGLGQIELEGHRPPITVTGRTLPSFRAFDTSPRAGGFVDQRFLTGINPQELFFHTMAGREGLIDTAVKTSRSGYLQRCIVKHLEGLVAHYDSTVRDHDNSVVQFRYGEDGMDVCRCTFMNSKQFDFLANNLHVLRAQVVPKNALESEWNLRRSEKAYRKVKRWRKRNVNNSGKSYVGGFVDFSVEHRGVGKRELVDMWFALSAEQRAEYEKNAAKKCPDMVDEKLNPTCTLGALPEKMLDEIDAYVKKKELEGTEIPLETFRKTLFWKGLRSRCDPGENVGLLAAQSIGEPSTQMTLNTFHFAGRGEMNVTLGIPRLREILMTASTSIKTPSAEIRAKPGTSPEHIAAIKRELDRVYLKQVIKKFSVDETINLVHNDCWRRYALSIEILRVKSRDESVRHLSRRKILGEIERRFVKVIAKTINERSKEMIEYQALQHKKLKLGNMAAGIGVDGEVQKAQQPQDEGMSSDEEADAGRDADAGEVRLNQRHLDDAAEYEGEEEEQKMVAPEERLMDELAEVLDDSEAEEMDDNKEVEEESPQKASCKQEAERSRVQAVLSLSPAVCDYKYDVKSNRWCVITFQLSLSSKTKLDIASLVERELETFVVSETPGVEKCIVREENHNGQPCYVLATQGINIQANALFRHADVLDVNSLYSNDLNMILHSYGVEACARALVKEIVRVFTPYGIDVSRRHLTLTADYMTFTGQIQPFSRGAMASSSSPLQKMTFETTVAFLRDALINGEDDYLASPSARIVAGGLLRGGTGAFDLLVPGNALHKKIKEETLDE</sequence>
<dbReference type="Gene3D" id="3.30.70.2850">
    <property type="match status" value="1"/>
</dbReference>
<dbReference type="Gene3D" id="1.10.132.30">
    <property type="match status" value="1"/>
</dbReference>
<protein>
    <recommendedName>
        <fullName evidence="11">DNA-directed RNA polymerase subunit</fullName>
        <ecNumber evidence="11">2.7.7.6</ecNumber>
    </recommendedName>
</protein>
<evidence type="ECO:0000259" key="13">
    <source>
        <dbReference type="SMART" id="SM00663"/>
    </source>
</evidence>
<keyword evidence="7" id="KW-0862">Zinc</keyword>
<evidence type="ECO:0000256" key="3">
    <source>
        <dbReference type="ARBA" id="ARBA00022478"/>
    </source>
</evidence>
<evidence type="ECO:0000256" key="8">
    <source>
        <dbReference type="ARBA" id="ARBA00022842"/>
    </source>
</evidence>
<dbReference type="GO" id="GO:0006351">
    <property type="term" value="P:DNA-templated transcription"/>
    <property type="evidence" value="ECO:0007669"/>
    <property type="project" value="InterPro"/>
</dbReference>
<evidence type="ECO:0000256" key="6">
    <source>
        <dbReference type="ARBA" id="ARBA00022723"/>
    </source>
</evidence>
<dbReference type="Gene3D" id="6.10.250.2940">
    <property type="match status" value="1"/>
</dbReference>
<dbReference type="InterPro" id="IPR007081">
    <property type="entry name" value="RNA_pol_Rpb1_5"/>
</dbReference>
<keyword evidence="4 11" id="KW-0808">Transferase</keyword>
<evidence type="ECO:0000256" key="9">
    <source>
        <dbReference type="ARBA" id="ARBA00023163"/>
    </source>
</evidence>